<name>A0A6S6U9Z7_9GAMM</name>
<dbReference type="SUPFAM" id="SSF56601">
    <property type="entry name" value="beta-lactamase/transpeptidase-like"/>
    <property type="match status" value="1"/>
</dbReference>
<dbReference type="EC" id="3.4.16.4" evidence="3"/>
<dbReference type="NCBIfam" id="TIGR00666">
    <property type="entry name" value="PBP4"/>
    <property type="match status" value="1"/>
</dbReference>
<dbReference type="AlphaFoldDB" id="A0A6S6U9Z7"/>
<dbReference type="Gene3D" id="3.40.710.10">
    <property type="entry name" value="DD-peptidase/beta-lactamase superfamily"/>
    <property type="match status" value="1"/>
</dbReference>
<keyword evidence="3" id="KW-0121">Carboxypeptidase</keyword>
<gene>
    <name evidence="3" type="ORF">HELGO_WM8348</name>
</gene>
<dbReference type="GO" id="GO:0009002">
    <property type="term" value="F:serine-type D-Ala-D-Ala carboxypeptidase activity"/>
    <property type="evidence" value="ECO:0007669"/>
    <property type="project" value="UniProtKB-EC"/>
</dbReference>
<accession>A0A6S6U9Z7</accession>
<keyword evidence="2 3" id="KW-0378">Hydrolase</keyword>
<sequence length="544" mass="61222">MYKWAGRVFLFLNIVLFSTVVASENVLANNISRAEFDWLMAENIVPAALAPQHQPRLATPTQKIVPLRYSQQSAITPSNSTMQRGLPYSVRELLQQSNINPATMSAFVLRVGDREPMMVYNENIPRTPASVMKILTTYAGLGVLGKNYRWPTEIYMQGNIRNGTLNGNLIVKGYGSPDFDNSDVREILRKVAQRGIRHFNGNLIFDNSYFQVANIDPGSFDGKPYETYNAQPDALMFQDRTSEFIVKNVGGRAKVFSSTPAKNVIIANNIRSVKSRCRGKARSPHMSISRQGADYIVNFSGRYSTRCGPRSYKKAITDPSNMLYSSLVNHWKRDVGGNINARFVMGTKPHNAQLIYRHLSQPLHTIIREVNKDSHNIMARQIMLSIAAKRLGAPANTHKGQQAINLWLRSVGLNFPELRIENGSGLSRWSKISSRHIGELLLHAYRSPNRQLLMNSLAVAGVDGTMRKRLRNTPIQGRGFFKTGTLRDTRAIAGYVRGHDGHYYIVSILQNDQVARRRGKAAHDALIRWAYWDGKPPKEVATLR</sequence>
<reference evidence="3" key="1">
    <citation type="submission" date="2020-01" db="EMBL/GenBank/DDBJ databases">
        <authorList>
            <person name="Meier V. D."/>
            <person name="Meier V D."/>
        </authorList>
    </citation>
    <scope>NUCLEOTIDE SEQUENCE</scope>
    <source>
        <strain evidence="3">HLG_WM_MAG_07</strain>
    </source>
</reference>
<keyword evidence="3" id="KW-0645">Protease</keyword>
<organism evidence="3">
    <name type="scientific">uncultured Thiotrichaceae bacterium</name>
    <dbReference type="NCBI Taxonomy" id="298394"/>
    <lineage>
        <taxon>Bacteria</taxon>
        <taxon>Pseudomonadati</taxon>
        <taxon>Pseudomonadota</taxon>
        <taxon>Gammaproteobacteria</taxon>
        <taxon>Thiotrichales</taxon>
        <taxon>Thiotrichaceae</taxon>
        <taxon>environmental samples</taxon>
    </lineage>
</organism>
<dbReference type="PANTHER" id="PTHR30023">
    <property type="entry name" value="D-ALANYL-D-ALANINE CARBOXYPEPTIDASE"/>
    <property type="match status" value="1"/>
</dbReference>
<dbReference type="Gene3D" id="3.50.80.20">
    <property type="entry name" value="D-Ala-D-Ala carboxypeptidase C, peptidase S13"/>
    <property type="match status" value="1"/>
</dbReference>
<dbReference type="PANTHER" id="PTHR30023:SF0">
    <property type="entry name" value="PENICILLIN-SENSITIVE CARBOXYPEPTIDASE A"/>
    <property type="match status" value="1"/>
</dbReference>
<dbReference type="EMBL" id="CACVAY010000139">
    <property type="protein sequence ID" value="CAA6827097.1"/>
    <property type="molecule type" value="Genomic_DNA"/>
</dbReference>
<evidence type="ECO:0000256" key="1">
    <source>
        <dbReference type="ARBA" id="ARBA00006096"/>
    </source>
</evidence>
<dbReference type="InterPro" id="IPR012338">
    <property type="entry name" value="Beta-lactam/transpept-like"/>
</dbReference>
<dbReference type="Pfam" id="PF02113">
    <property type="entry name" value="Peptidase_S13"/>
    <property type="match status" value="1"/>
</dbReference>
<protein>
    <submittedName>
        <fullName evidence="3">D-alanyl-D-alanine carboxypeptidase (EC)</fullName>
        <ecNumber evidence="3">3.4.16.4</ecNumber>
    </submittedName>
</protein>
<comment type="similarity">
    <text evidence="1">Belongs to the peptidase S13 family.</text>
</comment>
<evidence type="ECO:0000256" key="2">
    <source>
        <dbReference type="ARBA" id="ARBA00022801"/>
    </source>
</evidence>
<dbReference type="GO" id="GO:0006508">
    <property type="term" value="P:proteolysis"/>
    <property type="evidence" value="ECO:0007669"/>
    <property type="project" value="InterPro"/>
</dbReference>
<dbReference type="PRINTS" id="PR00922">
    <property type="entry name" value="DADACBPTASE3"/>
</dbReference>
<proteinExistence type="inferred from homology"/>
<dbReference type="InterPro" id="IPR000667">
    <property type="entry name" value="Peptidase_S13"/>
</dbReference>
<evidence type="ECO:0000313" key="3">
    <source>
        <dbReference type="EMBL" id="CAA6827097.1"/>
    </source>
</evidence>
<dbReference type="GO" id="GO:0000270">
    <property type="term" value="P:peptidoglycan metabolic process"/>
    <property type="evidence" value="ECO:0007669"/>
    <property type="project" value="TreeGrafter"/>
</dbReference>